<accession>A0ABR2RNY8</accession>
<name>A0ABR2RNY8_9ROSI</name>
<keyword evidence="3" id="KW-1185">Reference proteome</keyword>
<protein>
    <submittedName>
        <fullName evidence="2">Uncharacterized protein</fullName>
    </submittedName>
</protein>
<dbReference type="Proteomes" id="UP001396334">
    <property type="component" value="Unassembled WGS sequence"/>
</dbReference>
<keyword evidence="1" id="KW-0472">Membrane</keyword>
<evidence type="ECO:0000313" key="3">
    <source>
        <dbReference type="Proteomes" id="UP001396334"/>
    </source>
</evidence>
<comment type="caution">
    <text evidence="2">The sequence shown here is derived from an EMBL/GenBank/DDBJ whole genome shotgun (WGS) entry which is preliminary data.</text>
</comment>
<dbReference type="EMBL" id="JBBPBN010000021">
    <property type="protein sequence ID" value="KAK9014682.1"/>
    <property type="molecule type" value="Genomic_DNA"/>
</dbReference>
<keyword evidence="1" id="KW-1133">Transmembrane helix</keyword>
<dbReference type="PANTHER" id="PTHR33306:SF39">
    <property type="entry name" value="EXPRESSED PROTEIN"/>
    <property type="match status" value="1"/>
</dbReference>
<reference evidence="2 3" key="1">
    <citation type="journal article" date="2024" name="G3 (Bethesda)">
        <title>Genome assembly of Hibiscus sabdariffa L. provides insights into metabolisms of medicinal natural products.</title>
        <authorList>
            <person name="Kim T."/>
        </authorList>
    </citation>
    <scope>NUCLEOTIDE SEQUENCE [LARGE SCALE GENOMIC DNA]</scope>
    <source>
        <strain evidence="2">TK-2024</strain>
        <tissue evidence="2">Old leaves</tissue>
    </source>
</reference>
<sequence length="203" mass="22831">MSQMENLFNACVLPHDPSIIHGFSVFICWLKDNAIDRPTTKSSGSAQLPTFSITKSPHFHPLITKRKLPYFYGILSQIDVKIQKYPATQSLKLWIPGFASERSSPSIMVHCYYGHCYCGRCHRPSAPLPFSVLLFLALALMLLALSSLIKFEIDMESAEASMTWLVLLAALAILVVVRCLSADSCRRPHYCGCGRCSTWKYCY</sequence>
<feature type="transmembrane region" description="Helical" evidence="1">
    <location>
        <begin position="161"/>
        <end position="180"/>
    </location>
</feature>
<organism evidence="2 3">
    <name type="scientific">Hibiscus sabdariffa</name>
    <name type="common">roselle</name>
    <dbReference type="NCBI Taxonomy" id="183260"/>
    <lineage>
        <taxon>Eukaryota</taxon>
        <taxon>Viridiplantae</taxon>
        <taxon>Streptophyta</taxon>
        <taxon>Embryophyta</taxon>
        <taxon>Tracheophyta</taxon>
        <taxon>Spermatophyta</taxon>
        <taxon>Magnoliopsida</taxon>
        <taxon>eudicotyledons</taxon>
        <taxon>Gunneridae</taxon>
        <taxon>Pentapetalae</taxon>
        <taxon>rosids</taxon>
        <taxon>malvids</taxon>
        <taxon>Malvales</taxon>
        <taxon>Malvaceae</taxon>
        <taxon>Malvoideae</taxon>
        <taxon>Hibiscus</taxon>
    </lineage>
</organism>
<feature type="transmembrane region" description="Helical" evidence="1">
    <location>
        <begin position="130"/>
        <end position="149"/>
    </location>
</feature>
<keyword evidence="1" id="KW-0812">Transmembrane</keyword>
<evidence type="ECO:0000313" key="2">
    <source>
        <dbReference type="EMBL" id="KAK9014682.1"/>
    </source>
</evidence>
<proteinExistence type="predicted"/>
<dbReference type="PANTHER" id="PTHR33306">
    <property type="entry name" value="EXPRESSED PROTEIN-RELATED-RELATED"/>
    <property type="match status" value="1"/>
</dbReference>
<gene>
    <name evidence="2" type="ORF">V6N11_005832</name>
</gene>
<evidence type="ECO:0000256" key="1">
    <source>
        <dbReference type="SAM" id="Phobius"/>
    </source>
</evidence>